<dbReference type="AlphaFoldDB" id="A0A972VWI7"/>
<dbReference type="EMBL" id="JABMOJ010000352">
    <property type="protein sequence ID" value="NQV65585.1"/>
    <property type="molecule type" value="Genomic_DNA"/>
</dbReference>
<organism evidence="1 2">
    <name type="scientific">SAR86 cluster bacterium</name>
    <dbReference type="NCBI Taxonomy" id="2030880"/>
    <lineage>
        <taxon>Bacteria</taxon>
        <taxon>Pseudomonadati</taxon>
        <taxon>Pseudomonadota</taxon>
        <taxon>Gammaproteobacteria</taxon>
        <taxon>SAR86 cluster</taxon>
    </lineage>
</organism>
<dbReference type="PANTHER" id="PTHR11122:SF13">
    <property type="entry name" value="GLUCOSE-6-PHOSPHATE 1-EPIMERASE"/>
    <property type="match status" value="1"/>
</dbReference>
<dbReference type="InterPro" id="IPR011013">
    <property type="entry name" value="Gal_mutarotase_sf_dom"/>
</dbReference>
<sequence length="154" mass="16629">MDTHNRSTATVPVSLALHSYFNVGDVAQISMPGLAGLGYIDKLRAGERRQQMAPLVINEAIDRIYLDPPQSIEIHDPVLNRRVQVRSWGNTELVVWNPGAEGARAMIDFDDAGYVEMVCVEPAIASDNSVLLVPGATLTVGQEITSTQLASDVG</sequence>
<reference evidence="1" key="1">
    <citation type="submission" date="2020-05" db="EMBL/GenBank/DDBJ databases">
        <title>Sulfur intermediates as new biogeochemical hubs in an aquatic model microbial ecosystem.</title>
        <authorList>
            <person name="Vigneron A."/>
        </authorList>
    </citation>
    <scope>NUCLEOTIDE SEQUENCE</scope>
    <source>
        <strain evidence="1">Bin.250</strain>
    </source>
</reference>
<dbReference type="Gene3D" id="2.70.98.10">
    <property type="match status" value="1"/>
</dbReference>
<evidence type="ECO:0008006" key="3">
    <source>
        <dbReference type="Google" id="ProtNLM"/>
    </source>
</evidence>
<dbReference type="Proteomes" id="UP000754644">
    <property type="component" value="Unassembled WGS sequence"/>
</dbReference>
<protein>
    <recommendedName>
        <fullName evidence="3">Aldose 1-epimerase</fullName>
    </recommendedName>
</protein>
<evidence type="ECO:0000313" key="1">
    <source>
        <dbReference type="EMBL" id="NQV65585.1"/>
    </source>
</evidence>
<dbReference type="GO" id="GO:0016853">
    <property type="term" value="F:isomerase activity"/>
    <property type="evidence" value="ECO:0007669"/>
    <property type="project" value="InterPro"/>
</dbReference>
<dbReference type="PANTHER" id="PTHR11122">
    <property type="entry name" value="APOSPORY-ASSOCIATED PROTEIN C-RELATED"/>
    <property type="match status" value="1"/>
</dbReference>
<dbReference type="GO" id="GO:0030246">
    <property type="term" value="F:carbohydrate binding"/>
    <property type="evidence" value="ECO:0007669"/>
    <property type="project" value="InterPro"/>
</dbReference>
<dbReference type="GO" id="GO:0005975">
    <property type="term" value="P:carbohydrate metabolic process"/>
    <property type="evidence" value="ECO:0007669"/>
    <property type="project" value="InterPro"/>
</dbReference>
<dbReference type="Pfam" id="PF01263">
    <property type="entry name" value="Aldose_epim"/>
    <property type="match status" value="1"/>
</dbReference>
<gene>
    <name evidence="1" type="ORF">HQ497_09490</name>
</gene>
<dbReference type="InterPro" id="IPR014718">
    <property type="entry name" value="GH-type_carb-bd"/>
</dbReference>
<accession>A0A972VWI7</accession>
<comment type="caution">
    <text evidence="1">The sequence shown here is derived from an EMBL/GenBank/DDBJ whole genome shotgun (WGS) entry which is preliminary data.</text>
</comment>
<dbReference type="InterPro" id="IPR008183">
    <property type="entry name" value="Aldose_1/G6P_1-epimerase"/>
</dbReference>
<dbReference type="SUPFAM" id="SSF74650">
    <property type="entry name" value="Galactose mutarotase-like"/>
    <property type="match status" value="1"/>
</dbReference>
<proteinExistence type="predicted"/>
<name>A0A972VWI7_9GAMM</name>
<evidence type="ECO:0000313" key="2">
    <source>
        <dbReference type="Proteomes" id="UP000754644"/>
    </source>
</evidence>